<organism evidence="1 3">
    <name type="scientific">Anaplasma phagocytophilum</name>
    <name type="common">Ehrlichia phagocytophila</name>
    <dbReference type="NCBI Taxonomy" id="948"/>
    <lineage>
        <taxon>Bacteria</taxon>
        <taxon>Pseudomonadati</taxon>
        <taxon>Pseudomonadota</taxon>
        <taxon>Alphaproteobacteria</taxon>
        <taxon>Rickettsiales</taxon>
        <taxon>Anaplasmataceae</taxon>
        <taxon>Anaplasma</taxon>
        <taxon>phagocytophilum group</taxon>
    </lineage>
</organism>
<accession>A0A098GL23</accession>
<dbReference type="Proteomes" id="UP000055047">
    <property type="component" value="Unassembled WGS sequence"/>
</dbReference>
<dbReference type="Proteomes" id="UP000078419">
    <property type="component" value="Unassembled WGS sequence"/>
</dbReference>
<evidence type="ECO:0000313" key="1">
    <source>
        <dbReference type="EMBL" id="CEH11228.1"/>
    </source>
</evidence>
<reference evidence="2" key="3">
    <citation type="submission" date="2016-03" db="EMBL/GenBank/DDBJ databases">
        <authorList>
            <person name="Loux V."/>
        </authorList>
    </citation>
    <scope>NUCLEOTIDE SEQUENCE</scope>
    <source>
        <strain evidence="2">C1</strain>
    </source>
</reference>
<evidence type="ECO:0000313" key="4">
    <source>
        <dbReference type="Proteomes" id="UP000078419"/>
    </source>
</evidence>
<reference evidence="4" key="2">
    <citation type="submission" date="2016-03" db="EMBL/GenBank/DDBJ databases">
        <authorList>
            <person name="Loux Valentin"/>
        </authorList>
    </citation>
    <scope>NUCLEOTIDE SEQUENCE [LARGE SCALE GENOMIC DNA]</scope>
    <source>
        <strain evidence="4">C1</strain>
    </source>
</reference>
<dbReference type="RefSeq" id="WP_044142837.1">
    <property type="nucleotide sequence ID" value="NZ_CCXQ01000145.1"/>
</dbReference>
<name>A0A098GL23_ANAPH</name>
<gene>
    <name evidence="2" type="ORF">ANAPC1_00843</name>
    <name evidence="1" type="ORF">ANAPHAGO_00427</name>
</gene>
<evidence type="ECO:0000313" key="3">
    <source>
        <dbReference type="Proteomes" id="UP000055047"/>
    </source>
</evidence>
<dbReference type="InterPro" id="IPR011855">
    <property type="entry name" value="Phgtail_TP901_1"/>
</dbReference>
<evidence type="ECO:0000313" key="2">
    <source>
        <dbReference type="EMBL" id="SBO14485.1"/>
    </source>
</evidence>
<dbReference type="Pfam" id="PF06199">
    <property type="entry name" value="Phage_tail_2"/>
    <property type="match status" value="1"/>
</dbReference>
<reference evidence="1 3" key="1">
    <citation type="submission" date="2014-09" db="EMBL/GenBank/DDBJ databases">
        <authorList>
            <person name="Loux Valentin"/>
            <person name="Dugat Thibaut"/>
        </authorList>
    </citation>
    <scope>NUCLEOTIDE SEQUENCE [LARGE SCALE GENOMIC DNA]</scope>
    <source>
        <strain evidence="1 3">BOV-10_179</strain>
    </source>
</reference>
<dbReference type="AlphaFoldDB" id="A0A098GL23"/>
<protein>
    <submittedName>
        <fullName evidence="1">Uncharacterized protein</fullName>
    </submittedName>
</protein>
<dbReference type="EMBL" id="CCXQ01000145">
    <property type="protein sequence ID" value="CEH11228.1"/>
    <property type="molecule type" value="Genomic_DNA"/>
</dbReference>
<dbReference type="EMBL" id="FLLR01000034">
    <property type="protein sequence ID" value="SBO14485.1"/>
    <property type="molecule type" value="Genomic_DNA"/>
</dbReference>
<proteinExistence type="predicted"/>
<sequence length="132" mass="15130">MIVVSFQENESGVYLPLKNVKSVKITLCNKNSYIRSVRSDGWMNALERSGEKYVTIKINAVVGRSRSEIVLREFAMENRIISCEILFAKETKERLRTKCFIELYEKHCEAGSLESYTTILQSSGAVHFLQDN</sequence>